<evidence type="ECO:0008006" key="3">
    <source>
        <dbReference type="Google" id="ProtNLM"/>
    </source>
</evidence>
<keyword evidence="2" id="KW-1185">Reference proteome</keyword>
<organism evidence="1 2">
    <name type="scientific">Pedococcus ginsenosidimutans</name>
    <dbReference type="NCBI Taxonomy" id="490570"/>
    <lineage>
        <taxon>Bacteria</taxon>
        <taxon>Bacillati</taxon>
        <taxon>Actinomycetota</taxon>
        <taxon>Actinomycetes</taxon>
        <taxon>Micrococcales</taxon>
        <taxon>Intrasporangiaceae</taxon>
        <taxon>Pedococcus</taxon>
    </lineage>
</organism>
<comment type="caution">
    <text evidence="1">The sequence shown here is derived from an EMBL/GenBank/DDBJ whole genome shotgun (WGS) entry which is preliminary data.</text>
</comment>
<proteinExistence type="predicted"/>
<sequence length="110" mass="12037">MVPPARWSVCCVASVVMLIGRPFRPGPWPRNREVNAPLSMWDVPGGVHMLNASGLAKVDPPPRWPVPPTAEIAREKPHNQRVGLTCVFGSCKACKKPPKHPAFLARVRSA</sequence>
<dbReference type="EMBL" id="BAABLO010000001">
    <property type="protein sequence ID" value="GAA4712552.1"/>
    <property type="molecule type" value="Genomic_DNA"/>
</dbReference>
<accession>A0ABP8XRS5</accession>
<evidence type="ECO:0000313" key="1">
    <source>
        <dbReference type="EMBL" id="GAA4712552.1"/>
    </source>
</evidence>
<protein>
    <recommendedName>
        <fullName evidence="3">Secreted protein</fullName>
    </recommendedName>
</protein>
<evidence type="ECO:0000313" key="2">
    <source>
        <dbReference type="Proteomes" id="UP001500556"/>
    </source>
</evidence>
<dbReference type="Proteomes" id="UP001500556">
    <property type="component" value="Unassembled WGS sequence"/>
</dbReference>
<name>A0ABP8XRS5_9MICO</name>
<gene>
    <name evidence="1" type="ORF">GCM10025782_05810</name>
</gene>
<reference evidence="2" key="1">
    <citation type="journal article" date="2019" name="Int. J. Syst. Evol. Microbiol.">
        <title>The Global Catalogue of Microorganisms (GCM) 10K type strain sequencing project: providing services to taxonomists for standard genome sequencing and annotation.</title>
        <authorList>
            <consortium name="The Broad Institute Genomics Platform"/>
            <consortium name="The Broad Institute Genome Sequencing Center for Infectious Disease"/>
            <person name="Wu L."/>
            <person name="Ma J."/>
        </authorList>
    </citation>
    <scope>NUCLEOTIDE SEQUENCE [LARGE SCALE GENOMIC DNA]</scope>
    <source>
        <strain evidence="2">JCM 18961</strain>
    </source>
</reference>